<keyword evidence="1" id="KW-0812">Transmembrane</keyword>
<sequence length="94" mass="9724">MNTKVLAFIGLLLVGSGVLAGMMPVTAEGGECGSVFFETDFTSEDESFRNIGPQSGCTDTRSLVRIPITVLIVAGGATLIAASLSTRKTDPEGE</sequence>
<protein>
    <submittedName>
        <fullName evidence="3">Uncharacterized protein</fullName>
    </submittedName>
</protein>
<evidence type="ECO:0000313" key="3">
    <source>
        <dbReference type="EMBL" id="MFC3980499.1"/>
    </source>
</evidence>
<accession>A0ABV8EWT8</accession>
<feature type="transmembrane region" description="Helical" evidence="1">
    <location>
        <begin position="63"/>
        <end position="84"/>
    </location>
</feature>
<keyword evidence="4" id="KW-1185">Reference proteome</keyword>
<keyword evidence="1" id="KW-1133">Transmembrane helix</keyword>
<feature type="signal peptide" evidence="2">
    <location>
        <begin position="1"/>
        <end position="20"/>
    </location>
</feature>
<keyword evidence="1" id="KW-0472">Membrane</keyword>
<name>A0ABV8EWT8_9ACTN</name>
<feature type="chain" id="PRO_5046320331" evidence="2">
    <location>
        <begin position="21"/>
        <end position="94"/>
    </location>
</feature>
<evidence type="ECO:0000256" key="2">
    <source>
        <dbReference type="SAM" id="SignalP"/>
    </source>
</evidence>
<comment type="caution">
    <text evidence="3">The sequence shown here is derived from an EMBL/GenBank/DDBJ whole genome shotgun (WGS) entry which is preliminary data.</text>
</comment>
<reference evidence="4" key="1">
    <citation type="journal article" date="2019" name="Int. J. Syst. Evol. Microbiol.">
        <title>The Global Catalogue of Microorganisms (GCM) 10K type strain sequencing project: providing services to taxonomists for standard genome sequencing and annotation.</title>
        <authorList>
            <consortium name="The Broad Institute Genomics Platform"/>
            <consortium name="The Broad Institute Genome Sequencing Center for Infectious Disease"/>
            <person name="Wu L."/>
            <person name="Ma J."/>
        </authorList>
    </citation>
    <scope>NUCLEOTIDE SEQUENCE [LARGE SCALE GENOMIC DNA]</scope>
    <source>
        <strain evidence="4">TBRC 7912</strain>
    </source>
</reference>
<keyword evidence="2" id="KW-0732">Signal</keyword>
<dbReference type="Proteomes" id="UP001595698">
    <property type="component" value="Unassembled WGS sequence"/>
</dbReference>
<evidence type="ECO:0000313" key="4">
    <source>
        <dbReference type="Proteomes" id="UP001595698"/>
    </source>
</evidence>
<dbReference type="RefSeq" id="WP_386189553.1">
    <property type="nucleotide sequence ID" value="NZ_JBHSBC010000009.1"/>
</dbReference>
<evidence type="ECO:0000256" key="1">
    <source>
        <dbReference type="SAM" id="Phobius"/>
    </source>
</evidence>
<dbReference type="EMBL" id="JBHSBC010000009">
    <property type="protein sequence ID" value="MFC3980499.1"/>
    <property type="molecule type" value="Genomic_DNA"/>
</dbReference>
<organism evidence="3 4">
    <name type="scientific">Streptosporangium jomthongense</name>
    <dbReference type="NCBI Taxonomy" id="1193683"/>
    <lineage>
        <taxon>Bacteria</taxon>
        <taxon>Bacillati</taxon>
        <taxon>Actinomycetota</taxon>
        <taxon>Actinomycetes</taxon>
        <taxon>Streptosporangiales</taxon>
        <taxon>Streptosporangiaceae</taxon>
        <taxon>Streptosporangium</taxon>
    </lineage>
</organism>
<proteinExistence type="predicted"/>
<gene>
    <name evidence="3" type="ORF">ACFOYY_10220</name>
</gene>